<dbReference type="GO" id="GO:0005886">
    <property type="term" value="C:plasma membrane"/>
    <property type="evidence" value="ECO:0007669"/>
    <property type="project" value="UniProtKB-SubCell"/>
</dbReference>
<dbReference type="SUPFAM" id="SSF50182">
    <property type="entry name" value="Sm-like ribonucleoproteins"/>
    <property type="match status" value="1"/>
</dbReference>
<evidence type="ECO:0000256" key="3">
    <source>
        <dbReference type="ARBA" id="ARBA00022475"/>
    </source>
</evidence>
<organism evidence="11 12">
    <name type="scientific">Roseibium hamelinense</name>
    <dbReference type="NCBI Taxonomy" id="150831"/>
    <lineage>
        <taxon>Bacteria</taxon>
        <taxon>Pseudomonadati</taxon>
        <taxon>Pseudomonadota</taxon>
        <taxon>Alphaproteobacteria</taxon>
        <taxon>Hyphomicrobiales</taxon>
        <taxon>Stappiaceae</taxon>
        <taxon>Roseibium</taxon>
    </lineage>
</organism>
<feature type="transmembrane region" description="Helical" evidence="7">
    <location>
        <begin position="315"/>
        <end position="336"/>
    </location>
</feature>
<keyword evidence="3" id="KW-1003">Cell membrane</keyword>
<dbReference type="SUPFAM" id="SSF82861">
    <property type="entry name" value="Mechanosensitive channel protein MscS (YggB), transmembrane region"/>
    <property type="match status" value="1"/>
</dbReference>
<gene>
    <name evidence="11" type="ORF">JM93_02781</name>
</gene>
<evidence type="ECO:0000256" key="6">
    <source>
        <dbReference type="ARBA" id="ARBA00023136"/>
    </source>
</evidence>
<dbReference type="InterPro" id="IPR011014">
    <property type="entry name" value="MscS_channel_TM-2"/>
</dbReference>
<feature type="transmembrane region" description="Helical" evidence="7">
    <location>
        <begin position="240"/>
        <end position="260"/>
    </location>
</feature>
<dbReference type="OrthoDB" id="9814206at2"/>
<keyword evidence="4 7" id="KW-0812">Transmembrane</keyword>
<evidence type="ECO:0000256" key="2">
    <source>
        <dbReference type="ARBA" id="ARBA00008017"/>
    </source>
</evidence>
<dbReference type="Gene3D" id="3.30.70.100">
    <property type="match status" value="1"/>
</dbReference>
<dbReference type="RefSeq" id="WP_145344245.1">
    <property type="nucleotide sequence ID" value="NZ_SMLY01000083.1"/>
</dbReference>
<feature type="domain" description="Mechanosensitive ion channel MscS" evidence="8">
    <location>
        <begin position="417"/>
        <end position="482"/>
    </location>
</feature>
<comment type="similarity">
    <text evidence="2">Belongs to the MscS (TC 1.A.23) family.</text>
</comment>
<dbReference type="InterPro" id="IPR010920">
    <property type="entry name" value="LSM_dom_sf"/>
</dbReference>
<feature type="domain" description="Mechanosensitive ion channel transmembrane helices 2/3" evidence="10">
    <location>
        <begin position="376"/>
        <end position="416"/>
    </location>
</feature>
<dbReference type="Gene3D" id="2.30.30.60">
    <property type="match status" value="1"/>
</dbReference>
<dbReference type="InterPro" id="IPR006685">
    <property type="entry name" value="MscS_channel_2nd"/>
</dbReference>
<sequence length="613" mass="65800">MAQFGVAAMLGAAFALVVGGVGAALFVGRVLAPAWTYLSTPSGLIGYWSRLGRTVGLGMLELLPVFAFVVATRTIAGALGGAHGPLEGVVWIYHAGVSTGWGFLILVRRVFAPDVPAIRIARLHDEDAKALYELLKTATIVAVAGWVVAGCFPNLGFGFPPALVTVALTGTVVAGLLGKALWSNATYIARRAQEVLSGQAGLDGAPGAVAYSVPAAAGLYLFLSWVYWLANWLERGQHELAGPIGGVFALLVLPVADRAGIEMIGGAVRSDSETADRLRHVMLGAWRSLIGVVAIYVIVRLWGLDLLVFAKGPGAPVWASTLFDIILTLLLGYLAWRLIRAALYRDEQAGDGGEDGDPMAPAASRLSTLAPLFRSILLVILSVVVTMIILSSIGVDIGPLLASAGIVGIAIGFGAQTLVRDVFSGIVFLIDDAFRIGEYIELDQGVRGSVEWISFRSLILRHHRGPVITIPFGEMKLVTNHTRDWVIYKMSFRLEPDTDPKVVKKTVKTVGQEFLEHPEHGPKFIEPLKSQGVLSIDDDSALIIRVKFKCYPKTQFILRREIYHRLREVFAENGIKFARKKVEVIGSSPLEASAAEAVLADEVAATSKPGDIR</sequence>
<feature type="transmembrane region" description="Helical" evidence="7">
    <location>
        <begin position="400"/>
        <end position="419"/>
    </location>
</feature>
<evidence type="ECO:0000313" key="12">
    <source>
        <dbReference type="Proteomes" id="UP000320593"/>
    </source>
</evidence>
<evidence type="ECO:0000256" key="4">
    <source>
        <dbReference type="ARBA" id="ARBA00022692"/>
    </source>
</evidence>
<feature type="transmembrane region" description="Helical" evidence="7">
    <location>
        <begin position="161"/>
        <end position="182"/>
    </location>
</feature>
<feature type="transmembrane region" description="Helical" evidence="7">
    <location>
        <begin position="131"/>
        <end position="149"/>
    </location>
</feature>
<feature type="transmembrane region" description="Helical" evidence="7">
    <location>
        <begin position="372"/>
        <end position="394"/>
    </location>
</feature>
<dbReference type="Proteomes" id="UP000320593">
    <property type="component" value="Unassembled WGS sequence"/>
</dbReference>
<dbReference type="Pfam" id="PF00924">
    <property type="entry name" value="MS_channel_2nd"/>
    <property type="match status" value="1"/>
</dbReference>
<keyword evidence="5 7" id="KW-1133">Transmembrane helix</keyword>
<feature type="transmembrane region" description="Helical" evidence="7">
    <location>
        <begin position="91"/>
        <end position="111"/>
    </location>
</feature>
<comment type="subcellular location">
    <subcellularLocation>
        <location evidence="1">Cell membrane</location>
        <topology evidence="1">Multi-pass membrane protein</topology>
    </subcellularLocation>
</comment>
<dbReference type="InterPro" id="IPR045276">
    <property type="entry name" value="YbiO_bact"/>
</dbReference>
<feature type="domain" description="Mechanosensitive ion channel MscS C-terminal" evidence="9">
    <location>
        <begin position="490"/>
        <end position="577"/>
    </location>
</feature>
<proteinExistence type="inferred from homology"/>
<reference evidence="11 12" key="1">
    <citation type="submission" date="2019-07" db="EMBL/GenBank/DDBJ databases">
        <title>Genomic Encyclopedia of Archaeal and Bacterial Type Strains, Phase II (KMG-II): from individual species to whole genera.</title>
        <authorList>
            <person name="Goeker M."/>
        </authorList>
    </citation>
    <scope>NUCLEOTIDE SEQUENCE [LARGE SCALE GENOMIC DNA]</scope>
    <source>
        <strain evidence="11 12">ATCC BAA-252</strain>
    </source>
</reference>
<dbReference type="InterPro" id="IPR049142">
    <property type="entry name" value="MS_channel_1st"/>
</dbReference>
<dbReference type="Pfam" id="PF21082">
    <property type="entry name" value="MS_channel_3rd"/>
    <property type="match status" value="1"/>
</dbReference>
<dbReference type="Pfam" id="PF21088">
    <property type="entry name" value="MS_channel_1st"/>
    <property type="match status" value="1"/>
</dbReference>
<dbReference type="GO" id="GO:0008381">
    <property type="term" value="F:mechanosensitive monoatomic ion channel activity"/>
    <property type="evidence" value="ECO:0007669"/>
    <property type="project" value="InterPro"/>
</dbReference>
<evidence type="ECO:0000256" key="5">
    <source>
        <dbReference type="ARBA" id="ARBA00022989"/>
    </source>
</evidence>
<accession>A0A562SYN1</accession>
<dbReference type="InterPro" id="IPR023408">
    <property type="entry name" value="MscS_beta-dom_sf"/>
</dbReference>
<protein>
    <submittedName>
        <fullName evidence="11">Small-conductance mechanosensitive channel</fullName>
    </submittedName>
</protein>
<dbReference type="PANTHER" id="PTHR30460">
    <property type="entry name" value="MODERATE CONDUCTANCE MECHANOSENSITIVE CHANNEL YBIO"/>
    <property type="match status" value="1"/>
</dbReference>
<name>A0A562SYN1_9HYPH</name>
<dbReference type="EMBL" id="VLLF01000006">
    <property type="protein sequence ID" value="TWI86074.1"/>
    <property type="molecule type" value="Genomic_DNA"/>
</dbReference>
<dbReference type="AlphaFoldDB" id="A0A562SYN1"/>
<feature type="transmembrane region" description="Helical" evidence="7">
    <location>
        <begin position="6"/>
        <end position="31"/>
    </location>
</feature>
<dbReference type="InterPro" id="IPR049278">
    <property type="entry name" value="MS_channel_C"/>
</dbReference>
<evidence type="ECO:0000259" key="10">
    <source>
        <dbReference type="Pfam" id="PF21088"/>
    </source>
</evidence>
<feature type="transmembrane region" description="Helical" evidence="7">
    <location>
        <begin position="281"/>
        <end position="303"/>
    </location>
</feature>
<evidence type="ECO:0000259" key="8">
    <source>
        <dbReference type="Pfam" id="PF00924"/>
    </source>
</evidence>
<comment type="caution">
    <text evidence="11">The sequence shown here is derived from an EMBL/GenBank/DDBJ whole genome shotgun (WGS) entry which is preliminary data.</text>
</comment>
<keyword evidence="6 7" id="KW-0472">Membrane</keyword>
<feature type="transmembrane region" description="Helical" evidence="7">
    <location>
        <begin position="51"/>
        <end position="71"/>
    </location>
</feature>
<evidence type="ECO:0000313" key="11">
    <source>
        <dbReference type="EMBL" id="TWI86074.1"/>
    </source>
</evidence>
<evidence type="ECO:0000259" key="9">
    <source>
        <dbReference type="Pfam" id="PF21082"/>
    </source>
</evidence>
<feature type="transmembrane region" description="Helical" evidence="7">
    <location>
        <begin position="208"/>
        <end position="228"/>
    </location>
</feature>
<dbReference type="PANTHER" id="PTHR30460:SF0">
    <property type="entry name" value="MODERATE CONDUCTANCE MECHANOSENSITIVE CHANNEL YBIO"/>
    <property type="match status" value="1"/>
</dbReference>
<dbReference type="InterPro" id="IPR011066">
    <property type="entry name" value="MscS_channel_C_sf"/>
</dbReference>
<evidence type="ECO:0000256" key="7">
    <source>
        <dbReference type="SAM" id="Phobius"/>
    </source>
</evidence>
<evidence type="ECO:0000256" key="1">
    <source>
        <dbReference type="ARBA" id="ARBA00004651"/>
    </source>
</evidence>
<keyword evidence="12" id="KW-1185">Reference proteome</keyword>
<dbReference type="Gene3D" id="1.10.287.1260">
    <property type="match status" value="1"/>
</dbReference>
<dbReference type="SUPFAM" id="SSF82689">
    <property type="entry name" value="Mechanosensitive channel protein MscS (YggB), C-terminal domain"/>
    <property type="match status" value="1"/>
</dbReference>